<organism evidence="5 6">
    <name type="scientific">Trichomonas vaginalis (strain ATCC PRA-98 / G3)</name>
    <dbReference type="NCBI Taxonomy" id="412133"/>
    <lineage>
        <taxon>Eukaryota</taxon>
        <taxon>Metamonada</taxon>
        <taxon>Parabasalia</taxon>
        <taxon>Trichomonadida</taxon>
        <taxon>Trichomonadidae</taxon>
        <taxon>Trichomonas</taxon>
    </lineage>
</organism>
<keyword evidence="6" id="KW-1185">Reference proteome</keyword>
<dbReference type="VEuPathDB" id="TrichDB:TVAG_107400"/>
<dbReference type="RefSeq" id="XP_001305136.1">
    <property type="nucleotide sequence ID" value="XM_001305135.1"/>
</dbReference>
<evidence type="ECO:0000256" key="3">
    <source>
        <dbReference type="SAM" id="MobiDB-lite"/>
    </source>
</evidence>
<feature type="domain" description="RRM" evidence="4">
    <location>
        <begin position="53"/>
        <end position="130"/>
    </location>
</feature>
<dbReference type="CDD" id="cd00590">
    <property type="entry name" value="RRM_SF"/>
    <property type="match status" value="1"/>
</dbReference>
<dbReference type="PROSITE" id="PS50102">
    <property type="entry name" value="RRM"/>
    <property type="match status" value="1"/>
</dbReference>
<evidence type="ECO:0000256" key="2">
    <source>
        <dbReference type="PROSITE-ProRule" id="PRU00176"/>
    </source>
</evidence>
<keyword evidence="1 2" id="KW-0694">RNA-binding</keyword>
<dbReference type="InterPro" id="IPR000504">
    <property type="entry name" value="RRM_dom"/>
</dbReference>
<dbReference type="Pfam" id="PF00076">
    <property type="entry name" value="RRM_1"/>
    <property type="match status" value="1"/>
</dbReference>
<name>A2FSB9_TRIV3</name>
<dbReference type="EMBL" id="DS113982">
    <property type="protein sequence ID" value="EAX92206.1"/>
    <property type="molecule type" value="Genomic_DNA"/>
</dbReference>
<dbReference type="PANTHER" id="PTHR23236:SF12">
    <property type="entry name" value="EUKARYOTIC INITIATION FACTOR 4B-RELATED"/>
    <property type="match status" value="1"/>
</dbReference>
<protein>
    <recommendedName>
        <fullName evidence="4">RRM domain-containing protein</fullName>
    </recommendedName>
</protein>
<dbReference type="OMA" id="PGRTHPW"/>
<dbReference type="SMART" id="SM00360">
    <property type="entry name" value="RRM"/>
    <property type="match status" value="1"/>
</dbReference>
<evidence type="ECO:0000313" key="5">
    <source>
        <dbReference type="EMBL" id="EAX92206.1"/>
    </source>
</evidence>
<dbReference type="InterPro" id="IPR012677">
    <property type="entry name" value="Nucleotide-bd_a/b_plait_sf"/>
</dbReference>
<feature type="region of interest" description="Disordered" evidence="3">
    <location>
        <begin position="124"/>
        <end position="144"/>
    </location>
</feature>
<reference evidence="5" key="2">
    <citation type="journal article" date="2007" name="Science">
        <title>Draft genome sequence of the sexually transmitted pathogen Trichomonas vaginalis.</title>
        <authorList>
            <person name="Carlton J.M."/>
            <person name="Hirt R.P."/>
            <person name="Silva J.C."/>
            <person name="Delcher A.L."/>
            <person name="Schatz M."/>
            <person name="Zhao Q."/>
            <person name="Wortman J.R."/>
            <person name="Bidwell S.L."/>
            <person name="Alsmark U.C.M."/>
            <person name="Besteiro S."/>
            <person name="Sicheritz-Ponten T."/>
            <person name="Noel C.J."/>
            <person name="Dacks J.B."/>
            <person name="Foster P.G."/>
            <person name="Simillion C."/>
            <person name="Van de Peer Y."/>
            <person name="Miranda-Saavedra D."/>
            <person name="Barton G.J."/>
            <person name="Westrop G.D."/>
            <person name="Mueller S."/>
            <person name="Dessi D."/>
            <person name="Fiori P.L."/>
            <person name="Ren Q."/>
            <person name="Paulsen I."/>
            <person name="Zhang H."/>
            <person name="Bastida-Corcuera F.D."/>
            <person name="Simoes-Barbosa A."/>
            <person name="Brown M.T."/>
            <person name="Hayes R.D."/>
            <person name="Mukherjee M."/>
            <person name="Okumura C.Y."/>
            <person name="Schneider R."/>
            <person name="Smith A.J."/>
            <person name="Vanacova S."/>
            <person name="Villalvazo M."/>
            <person name="Haas B.J."/>
            <person name="Pertea M."/>
            <person name="Feldblyum T.V."/>
            <person name="Utterback T.R."/>
            <person name="Shu C.L."/>
            <person name="Osoegawa K."/>
            <person name="de Jong P.J."/>
            <person name="Hrdy I."/>
            <person name="Horvathova L."/>
            <person name="Zubacova Z."/>
            <person name="Dolezal P."/>
            <person name="Malik S.B."/>
            <person name="Logsdon J.M. Jr."/>
            <person name="Henze K."/>
            <person name="Gupta A."/>
            <person name="Wang C.C."/>
            <person name="Dunne R.L."/>
            <person name="Upcroft J.A."/>
            <person name="Upcroft P."/>
            <person name="White O."/>
            <person name="Salzberg S.L."/>
            <person name="Tang P."/>
            <person name="Chiu C.-H."/>
            <person name="Lee Y.-S."/>
            <person name="Embley T.M."/>
            <person name="Coombs G.H."/>
            <person name="Mottram J.C."/>
            <person name="Tachezy J."/>
            <person name="Fraser-Liggett C.M."/>
            <person name="Johnson P.J."/>
        </authorList>
    </citation>
    <scope>NUCLEOTIDE SEQUENCE [LARGE SCALE GENOMIC DNA]</scope>
    <source>
        <strain evidence="5">G3</strain>
    </source>
</reference>
<dbReference type="Proteomes" id="UP000001542">
    <property type="component" value="Unassembled WGS sequence"/>
</dbReference>
<proteinExistence type="predicted"/>
<dbReference type="GO" id="GO:0003723">
    <property type="term" value="F:RNA binding"/>
    <property type="evidence" value="ECO:0007669"/>
    <property type="project" value="UniProtKB-UniRule"/>
</dbReference>
<dbReference type="PANTHER" id="PTHR23236">
    <property type="entry name" value="EUKARYOTIC TRANSLATION INITIATION FACTOR 4B/4H"/>
    <property type="match status" value="1"/>
</dbReference>
<dbReference type="InParanoid" id="A2FSB9"/>
<dbReference type="FunCoup" id="A2FSB9">
    <property type="interactions" value="539"/>
</dbReference>
<dbReference type="AlphaFoldDB" id="A2FSB9"/>
<feature type="compositionally biased region" description="Basic residues" evidence="3">
    <location>
        <begin position="134"/>
        <end position="144"/>
    </location>
</feature>
<gene>
    <name evidence="5" type="ORF">TVAG_107400</name>
</gene>
<dbReference type="SUPFAM" id="SSF54928">
    <property type="entry name" value="RNA-binding domain, RBD"/>
    <property type="match status" value="1"/>
</dbReference>
<evidence type="ECO:0000313" key="6">
    <source>
        <dbReference type="Proteomes" id="UP000001542"/>
    </source>
</evidence>
<evidence type="ECO:0000259" key="4">
    <source>
        <dbReference type="PROSITE" id="PS50102"/>
    </source>
</evidence>
<sequence length="144" mass="16357">MADAIAELRKRLDAIVQNNKKEEDQAPIVPVVPQAQNTAEAENAEVEKPKDENSIWVGNLDASVTQEKLENHFSCCGKIKKLTIPTKQNPHAPKYAYIEFDSKEAAQLAIDSLNNHLFSGRNLNIKPKRENRPGMRRSFRRSRH</sequence>
<dbReference type="Gene3D" id="3.30.70.330">
    <property type="match status" value="1"/>
</dbReference>
<dbReference type="InterPro" id="IPR035979">
    <property type="entry name" value="RBD_domain_sf"/>
</dbReference>
<dbReference type="VEuPathDB" id="TrichDB:TVAGG3_0093440"/>
<dbReference type="KEGG" id="tva:4749915"/>
<evidence type="ECO:0000256" key="1">
    <source>
        <dbReference type="ARBA" id="ARBA00022884"/>
    </source>
</evidence>
<reference evidence="5" key="1">
    <citation type="submission" date="2006-10" db="EMBL/GenBank/DDBJ databases">
        <authorList>
            <person name="Amadeo P."/>
            <person name="Zhao Q."/>
            <person name="Wortman J."/>
            <person name="Fraser-Liggett C."/>
            <person name="Carlton J."/>
        </authorList>
    </citation>
    <scope>NUCLEOTIDE SEQUENCE</scope>
    <source>
        <strain evidence="5">G3</strain>
    </source>
</reference>
<dbReference type="eggNOG" id="KOG4209">
    <property type="taxonomic scope" value="Eukaryota"/>
</dbReference>
<feature type="region of interest" description="Disordered" evidence="3">
    <location>
        <begin position="22"/>
        <end position="52"/>
    </location>
</feature>
<accession>A2FSB9</accession>
<dbReference type="STRING" id="5722.A2FSB9"/>
<dbReference type="OrthoDB" id="4726at2759"/>
<dbReference type="SMR" id="A2FSB9"/>